<accession>A0A146F3D8</accession>
<comment type="caution">
    <text evidence="1">The sequence shown here is derived from an EMBL/GenBank/DDBJ whole genome shotgun (WGS) entry which is preliminary data.</text>
</comment>
<name>A0A146F3D8_ASPKA</name>
<reference evidence="1 2" key="1">
    <citation type="journal article" date="2016" name="DNA Res.">
        <title>Genome sequence of Aspergillus luchuensis NBRC 4314.</title>
        <authorList>
            <person name="Yamada O."/>
            <person name="Machida M."/>
            <person name="Hosoyama A."/>
            <person name="Goto M."/>
            <person name="Takahashi T."/>
            <person name="Futagami T."/>
            <person name="Yamagata Y."/>
            <person name="Takeuchi M."/>
            <person name="Kobayashi T."/>
            <person name="Koike H."/>
            <person name="Abe K."/>
            <person name="Asai K."/>
            <person name="Arita M."/>
            <person name="Fujita N."/>
            <person name="Fukuda K."/>
            <person name="Higa K."/>
            <person name="Horikawa H."/>
            <person name="Ishikawa T."/>
            <person name="Jinno K."/>
            <person name="Kato Y."/>
            <person name="Kirimura K."/>
            <person name="Mizutani O."/>
            <person name="Nakasone K."/>
            <person name="Sano M."/>
            <person name="Shiraishi Y."/>
            <person name="Tsukahara M."/>
            <person name="Gomi K."/>
        </authorList>
    </citation>
    <scope>NUCLEOTIDE SEQUENCE [LARGE SCALE GENOMIC DNA]</scope>
    <source>
        <strain evidence="1 2">RIB 2604</strain>
    </source>
</reference>
<reference evidence="2" key="2">
    <citation type="submission" date="2016-02" db="EMBL/GenBank/DDBJ databases">
        <title>Genome sequencing of Aspergillus luchuensis NBRC 4314.</title>
        <authorList>
            <person name="Yamada O."/>
        </authorList>
    </citation>
    <scope>NUCLEOTIDE SEQUENCE [LARGE SCALE GENOMIC DNA]</scope>
    <source>
        <strain evidence="2">RIB 2604</strain>
    </source>
</reference>
<dbReference type="EMBL" id="BCWF01000006">
    <property type="protein sequence ID" value="GAT20263.1"/>
    <property type="molecule type" value="Genomic_DNA"/>
</dbReference>
<dbReference type="Proteomes" id="UP000075230">
    <property type="component" value="Unassembled WGS sequence"/>
</dbReference>
<organism evidence="1 2">
    <name type="scientific">Aspergillus kawachii</name>
    <name type="common">White koji mold</name>
    <name type="synonym">Aspergillus awamori var. kawachi</name>
    <dbReference type="NCBI Taxonomy" id="1069201"/>
    <lineage>
        <taxon>Eukaryota</taxon>
        <taxon>Fungi</taxon>
        <taxon>Dikarya</taxon>
        <taxon>Ascomycota</taxon>
        <taxon>Pezizomycotina</taxon>
        <taxon>Eurotiomycetes</taxon>
        <taxon>Eurotiomycetidae</taxon>
        <taxon>Eurotiales</taxon>
        <taxon>Aspergillaceae</taxon>
        <taxon>Aspergillus</taxon>
        <taxon>Aspergillus subgen. Circumdati</taxon>
    </lineage>
</organism>
<proteinExistence type="predicted"/>
<gene>
    <name evidence="1" type="ORF">RIB2604_00608560</name>
</gene>
<sequence>MIPGPRSSAGKRHPRRIVLSRLAGATIPSSVVSMDWTGRSQE</sequence>
<evidence type="ECO:0000313" key="1">
    <source>
        <dbReference type="EMBL" id="GAT20263.1"/>
    </source>
</evidence>
<dbReference type="AlphaFoldDB" id="A0A146F3D8"/>
<evidence type="ECO:0000313" key="2">
    <source>
        <dbReference type="Proteomes" id="UP000075230"/>
    </source>
</evidence>
<protein>
    <submittedName>
        <fullName evidence="1">Uncharacterized protein</fullName>
    </submittedName>
</protein>